<dbReference type="SUPFAM" id="SSF88697">
    <property type="entry name" value="PUA domain-like"/>
    <property type="match status" value="1"/>
</dbReference>
<evidence type="ECO:0000259" key="1">
    <source>
        <dbReference type="SMART" id="SM00359"/>
    </source>
</evidence>
<proteinExistence type="predicted"/>
<organism evidence="2">
    <name type="scientific">mine drainage metagenome</name>
    <dbReference type="NCBI Taxonomy" id="410659"/>
    <lineage>
        <taxon>unclassified sequences</taxon>
        <taxon>metagenomes</taxon>
        <taxon>ecological metagenomes</taxon>
    </lineage>
</organism>
<dbReference type="PROSITE" id="PS50890">
    <property type="entry name" value="PUA"/>
    <property type="match status" value="1"/>
</dbReference>
<dbReference type="Gene3D" id="2.30.130.10">
    <property type="entry name" value="PUA domain"/>
    <property type="match status" value="1"/>
</dbReference>
<name>T1A2M8_9ZZZZ</name>
<dbReference type="GO" id="GO:0003723">
    <property type="term" value="F:RNA binding"/>
    <property type="evidence" value="ECO:0007669"/>
    <property type="project" value="InterPro"/>
</dbReference>
<gene>
    <name evidence="2" type="ORF">B2A_12426</name>
</gene>
<accession>T1A2M8</accession>
<protein>
    <submittedName>
        <fullName evidence="2">H/ACA RNA-protein complex component Cbf5p</fullName>
    </submittedName>
</protein>
<reference evidence="2" key="1">
    <citation type="submission" date="2013-08" db="EMBL/GenBank/DDBJ databases">
        <authorList>
            <person name="Mendez C."/>
            <person name="Richter M."/>
            <person name="Ferrer M."/>
            <person name="Sanchez J."/>
        </authorList>
    </citation>
    <scope>NUCLEOTIDE SEQUENCE</scope>
</reference>
<sequence>IQHIFLVDNAKIVVKESAVANISRGSDLYPGGIRRIIGEPLKNDRVMVSSESGRFLGTGIMLSNFTDISELKIVDFDRIMVDPKQSQNNPDAEIKEEQLATKVIKRDEKFMAEKNHHGIIKQKGDHMKENHPTERKVTIGTGNRRDLNQIIIAIQNLI</sequence>
<feature type="non-terminal residue" evidence="2">
    <location>
        <position position="1"/>
    </location>
</feature>
<dbReference type="InterPro" id="IPR002478">
    <property type="entry name" value="PUA"/>
</dbReference>
<reference evidence="2" key="2">
    <citation type="journal article" date="2014" name="ISME J.">
        <title>Microbial stratification in low pH oxic and suboxic macroscopic growths along an acid mine drainage.</title>
        <authorList>
            <person name="Mendez-Garcia C."/>
            <person name="Mesa V."/>
            <person name="Sprenger R.R."/>
            <person name="Richter M."/>
            <person name="Diez M.S."/>
            <person name="Solano J."/>
            <person name="Bargiela R."/>
            <person name="Golyshina O.V."/>
            <person name="Manteca A."/>
            <person name="Ramos J.L."/>
            <person name="Gallego J.R."/>
            <person name="Llorente I."/>
            <person name="Martins Dos Santos V.A."/>
            <person name="Jensen O.N."/>
            <person name="Pelaez A.I."/>
            <person name="Sanchez J."/>
            <person name="Ferrer M."/>
        </authorList>
    </citation>
    <scope>NUCLEOTIDE SEQUENCE</scope>
</reference>
<dbReference type="InterPro" id="IPR036974">
    <property type="entry name" value="PUA_sf"/>
</dbReference>
<dbReference type="InterPro" id="IPR015947">
    <property type="entry name" value="PUA-like_sf"/>
</dbReference>
<dbReference type="Pfam" id="PF01472">
    <property type="entry name" value="PUA"/>
    <property type="match status" value="1"/>
</dbReference>
<evidence type="ECO:0000313" key="2">
    <source>
        <dbReference type="EMBL" id="EQD35344.1"/>
    </source>
</evidence>
<dbReference type="CDD" id="cd07953">
    <property type="entry name" value="PUA"/>
    <property type="match status" value="1"/>
</dbReference>
<dbReference type="SMART" id="SM00359">
    <property type="entry name" value="PUA"/>
    <property type="match status" value="1"/>
</dbReference>
<dbReference type="AlphaFoldDB" id="T1A2M8"/>
<dbReference type="EMBL" id="AUZZ01008962">
    <property type="protein sequence ID" value="EQD35344.1"/>
    <property type="molecule type" value="Genomic_DNA"/>
</dbReference>
<feature type="domain" description="PUA" evidence="1">
    <location>
        <begin position="10"/>
        <end position="108"/>
    </location>
</feature>
<comment type="caution">
    <text evidence="2">The sequence shown here is derived from an EMBL/GenBank/DDBJ whole genome shotgun (WGS) entry which is preliminary data.</text>
</comment>